<dbReference type="GO" id="GO:0006633">
    <property type="term" value="P:fatty acid biosynthetic process"/>
    <property type="evidence" value="ECO:0007669"/>
    <property type="project" value="UniProtKB-KW"/>
</dbReference>
<feature type="binding site" evidence="10">
    <location>
        <position position="94"/>
    </location>
    <ligand>
        <name>NAD(+)</name>
        <dbReference type="ChEBI" id="CHEBI:57540"/>
    </ligand>
</feature>
<keyword evidence="4" id="KW-0276">Fatty acid metabolism</keyword>
<dbReference type="PANTHER" id="PTHR43159:SF2">
    <property type="entry name" value="ENOYL-[ACYL-CARRIER-PROTEIN] REDUCTASE [NADH], CHLOROPLASTIC"/>
    <property type="match status" value="1"/>
</dbReference>
<evidence type="ECO:0000256" key="6">
    <source>
        <dbReference type="ARBA" id="ARBA00023098"/>
    </source>
</evidence>
<gene>
    <name evidence="12" type="ORF">AF335_28990</name>
    <name evidence="11" type="ORF">FHS36_006563</name>
</gene>
<evidence type="ECO:0000256" key="3">
    <source>
        <dbReference type="ARBA" id="ARBA00022516"/>
    </source>
</evidence>
<keyword evidence="7 8" id="KW-0275">Fatty acid biosynthesis</keyword>
<proteinExistence type="inferred from homology"/>
<evidence type="ECO:0000256" key="1">
    <source>
        <dbReference type="ARBA" id="ARBA00005189"/>
    </source>
</evidence>
<evidence type="ECO:0000313" key="11">
    <source>
        <dbReference type="EMBL" id="MBB5123086.1"/>
    </source>
</evidence>
<reference evidence="12" key="2">
    <citation type="submission" date="2015-07" db="EMBL/GenBank/DDBJ databases">
        <authorList>
            <person name="Noorani M."/>
        </authorList>
    </citation>
    <scope>NUCLEOTIDE SEQUENCE [LARGE SCALE GENOMIC DNA]</scope>
    <source>
        <strain evidence="12">ATCC 27428</strain>
    </source>
</reference>
<dbReference type="PANTHER" id="PTHR43159">
    <property type="entry name" value="ENOYL-[ACYL-CARRIER-PROTEIN] REDUCTASE"/>
    <property type="match status" value="1"/>
</dbReference>
<keyword evidence="3 8" id="KW-0444">Lipid biosynthesis</keyword>
<name>A0A2N8NNH0_STREU</name>
<dbReference type="EMBL" id="LGUI01000012">
    <property type="protein sequence ID" value="PNE30319.1"/>
    <property type="molecule type" value="Genomic_DNA"/>
</dbReference>
<feature type="binding site" evidence="10">
    <location>
        <begin position="196"/>
        <end position="200"/>
    </location>
    <ligand>
        <name>NAD(+)</name>
        <dbReference type="ChEBI" id="CHEBI:57540"/>
    </ligand>
</feature>
<dbReference type="Pfam" id="PF13561">
    <property type="entry name" value="adh_short_C2"/>
    <property type="match status" value="1"/>
</dbReference>
<dbReference type="RefSeq" id="WP_102921502.1">
    <property type="nucleotide sequence ID" value="NZ_JACHJF010000041.1"/>
</dbReference>
<sequence>MALLDGKRLIISGVLTDDSIAYAVAETAIYHGAKVLLTNAPGRPSSIMGRIAKRLPDDPVALVEADLTDEDGVQALREAAERYWGGVDGILHAVAFAPPTALGGNFLNTQWEDVATAIEVSAYSLKAMVVGLRPLLEKAGDKGASVVSLDFDATVAWPVYDWMGVAKASLESITRYLARDLGPSKIRVNTVSSGPIQTMAGKSIPGFNQLADAWESQAPLGWNVRDAGSVADTVAYLFSDLSRGMTGSVLHVDGGYHAMGAPVVGASTRSVESGR</sequence>
<keyword evidence="6" id="KW-0443">Lipid metabolism</keyword>
<evidence type="ECO:0000256" key="4">
    <source>
        <dbReference type="ARBA" id="ARBA00022832"/>
    </source>
</evidence>
<dbReference type="Proteomes" id="UP000235945">
    <property type="component" value="Unassembled WGS sequence"/>
</dbReference>
<dbReference type="InterPro" id="IPR014358">
    <property type="entry name" value="Enoyl-ACP_Rdtase_NADH"/>
</dbReference>
<comment type="caution">
    <text evidence="12">The sequence shown here is derived from an EMBL/GenBank/DDBJ whole genome shotgun (WGS) entry which is preliminary data.</text>
</comment>
<feature type="binding site" evidence="10">
    <location>
        <position position="167"/>
    </location>
    <ligand>
        <name>NAD(+)</name>
        <dbReference type="ChEBI" id="CHEBI:57540"/>
    </ligand>
</feature>
<evidence type="ECO:0000256" key="7">
    <source>
        <dbReference type="ARBA" id="ARBA00023160"/>
    </source>
</evidence>
<keyword evidence="5 8" id="KW-0560">Oxidoreductase</keyword>
<evidence type="ECO:0000256" key="2">
    <source>
        <dbReference type="ARBA" id="ARBA00009233"/>
    </source>
</evidence>
<feature type="binding site" evidence="10">
    <location>
        <begin position="19"/>
        <end position="20"/>
    </location>
    <ligand>
        <name>NAD(+)</name>
        <dbReference type="ChEBI" id="CHEBI:57540"/>
    </ligand>
</feature>
<evidence type="ECO:0000256" key="10">
    <source>
        <dbReference type="PIRSR" id="PIRSR000094-3"/>
    </source>
</evidence>
<dbReference type="OrthoDB" id="9803628at2"/>
<comment type="pathway">
    <text evidence="1">Lipid metabolism.</text>
</comment>
<keyword evidence="13" id="KW-1185">Reference proteome</keyword>
<evidence type="ECO:0000313" key="13">
    <source>
        <dbReference type="Proteomes" id="UP000235945"/>
    </source>
</evidence>
<dbReference type="EMBL" id="JACHJF010000041">
    <property type="protein sequence ID" value="MBB5123086.1"/>
    <property type="molecule type" value="Genomic_DNA"/>
</dbReference>
<dbReference type="Proteomes" id="UP000528608">
    <property type="component" value="Unassembled WGS sequence"/>
</dbReference>
<evidence type="ECO:0000256" key="9">
    <source>
        <dbReference type="PIRSR" id="PIRSR000094-2"/>
    </source>
</evidence>
<dbReference type="GO" id="GO:0004318">
    <property type="term" value="F:enoyl-[acyl-carrier-protein] reductase (NADH) activity"/>
    <property type="evidence" value="ECO:0007669"/>
    <property type="project" value="UniProtKB-EC"/>
</dbReference>
<organism evidence="12 13">
    <name type="scientific">Streptomyces eurocidicus</name>
    <name type="common">Streptoverticillium eurocidicus</name>
    <dbReference type="NCBI Taxonomy" id="66423"/>
    <lineage>
        <taxon>Bacteria</taxon>
        <taxon>Bacillati</taxon>
        <taxon>Actinomycetota</taxon>
        <taxon>Actinomycetes</taxon>
        <taxon>Kitasatosporales</taxon>
        <taxon>Streptomycetaceae</taxon>
        <taxon>Streptomyces</taxon>
    </lineage>
</organism>
<feature type="binding site" evidence="10">
    <location>
        <position position="13"/>
    </location>
    <ligand>
        <name>NAD(+)</name>
        <dbReference type="ChEBI" id="CHEBI:57540"/>
    </ligand>
</feature>
<dbReference type="PIRSF" id="PIRSF000094">
    <property type="entry name" value="Enoyl-ACP_rdct"/>
    <property type="match status" value="1"/>
</dbReference>
<reference evidence="11 14" key="3">
    <citation type="submission" date="2020-08" db="EMBL/GenBank/DDBJ databases">
        <title>Genomic Encyclopedia of Type Strains, Phase III (KMG-III): the genomes of soil and plant-associated and newly described type strains.</title>
        <authorList>
            <person name="Whitman W."/>
        </authorList>
    </citation>
    <scope>NUCLEOTIDE SEQUENCE [LARGE SCALE GENOMIC DNA]</scope>
    <source>
        <strain evidence="11 14">CECT 3259</strain>
    </source>
</reference>
<dbReference type="SUPFAM" id="SSF51735">
    <property type="entry name" value="NAD(P)-binding Rossmann-fold domains"/>
    <property type="match status" value="1"/>
</dbReference>
<dbReference type="NCBIfam" id="NF005908">
    <property type="entry name" value="PRK07889.1"/>
    <property type="match status" value="1"/>
</dbReference>
<evidence type="ECO:0000256" key="8">
    <source>
        <dbReference type="PIRNR" id="PIRNR000094"/>
    </source>
</evidence>
<evidence type="ECO:0000313" key="12">
    <source>
        <dbReference type="EMBL" id="PNE30319.1"/>
    </source>
</evidence>
<keyword evidence="8 10" id="KW-0520">NAD</keyword>
<reference evidence="13" key="1">
    <citation type="submission" date="2015-07" db="EMBL/GenBank/DDBJ databases">
        <authorList>
            <person name="Graham D.E."/>
            <person name="Giannone R.J."/>
            <person name="Gulvik C.A."/>
            <person name="Hettich R.L."/>
            <person name="Klingeman D.M."/>
            <person name="Mahan K.M."/>
            <person name="Parry R.J."/>
            <person name="Spain J.C."/>
        </authorList>
    </citation>
    <scope>NUCLEOTIDE SEQUENCE [LARGE SCALE GENOMIC DNA]</scope>
    <source>
        <strain evidence="13">ATCC 27428</strain>
    </source>
</reference>
<dbReference type="InterPro" id="IPR002347">
    <property type="entry name" value="SDR_fam"/>
</dbReference>
<comment type="similarity">
    <text evidence="2 8">Belongs to the short-chain dehydrogenases/reductases (SDR) family. FabI subfamily.</text>
</comment>
<evidence type="ECO:0000256" key="5">
    <source>
        <dbReference type="ARBA" id="ARBA00023002"/>
    </source>
</evidence>
<dbReference type="InterPro" id="IPR036291">
    <property type="entry name" value="NAD(P)-bd_dom_sf"/>
</dbReference>
<dbReference type="AlphaFoldDB" id="A0A2N8NNH0"/>
<comment type="catalytic activity">
    <reaction evidence="8">
        <text>a 2,3-saturated acyl-[ACP] + NAD(+) = a (2E)-enoyl-[ACP] + NADH + H(+)</text>
        <dbReference type="Rhea" id="RHEA:10240"/>
        <dbReference type="Rhea" id="RHEA-COMP:9925"/>
        <dbReference type="Rhea" id="RHEA-COMP:9926"/>
        <dbReference type="ChEBI" id="CHEBI:15378"/>
        <dbReference type="ChEBI" id="CHEBI:57540"/>
        <dbReference type="ChEBI" id="CHEBI:57945"/>
        <dbReference type="ChEBI" id="CHEBI:78784"/>
        <dbReference type="ChEBI" id="CHEBI:78785"/>
        <dbReference type="EC" id="1.3.1.9"/>
    </reaction>
</comment>
<accession>A0A2N8NNH0</accession>
<dbReference type="UniPathway" id="UPA00915"/>
<dbReference type="Gene3D" id="3.40.50.720">
    <property type="entry name" value="NAD(P)-binding Rossmann-like Domain"/>
    <property type="match status" value="1"/>
</dbReference>
<protein>
    <recommendedName>
        <fullName evidence="8">Enoyl-[acyl-carrier-protein] reductase [NADH]</fullName>
        <ecNumber evidence="8">1.3.1.9</ecNumber>
    </recommendedName>
</protein>
<dbReference type="EC" id="1.3.1.9" evidence="8"/>
<evidence type="ECO:0000313" key="14">
    <source>
        <dbReference type="Proteomes" id="UP000528608"/>
    </source>
</evidence>
<feature type="binding site" evidence="9">
    <location>
        <position position="97"/>
    </location>
    <ligand>
        <name>substrate</name>
    </ligand>
</feature>